<feature type="transmembrane region" description="Helical" evidence="18">
    <location>
        <begin position="1121"/>
        <end position="1146"/>
    </location>
</feature>
<evidence type="ECO:0000256" key="5">
    <source>
        <dbReference type="ARBA" id="ARBA00022490"/>
    </source>
</evidence>
<comment type="subcellular location">
    <subcellularLocation>
        <location evidence="3">Cytoplasm</location>
    </subcellularLocation>
    <subcellularLocation>
        <location evidence="16">Mitochondrion matrix</location>
    </subcellularLocation>
    <subcellularLocation>
        <location evidence="2">Nucleus</location>
    </subcellularLocation>
</comment>
<feature type="domain" description="Histidine kinase" evidence="19">
    <location>
        <begin position="814"/>
        <end position="943"/>
    </location>
</feature>
<evidence type="ECO:0000259" key="19">
    <source>
        <dbReference type="PROSITE" id="PS50109"/>
    </source>
</evidence>
<dbReference type="PANTHER" id="PTHR11947">
    <property type="entry name" value="PYRUVATE DEHYDROGENASE KINASE"/>
    <property type="match status" value="1"/>
</dbReference>
<feature type="compositionally biased region" description="Basic residues" evidence="17">
    <location>
        <begin position="1534"/>
        <end position="1549"/>
    </location>
</feature>
<feature type="transmembrane region" description="Helical" evidence="18">
    <location>
        <begin position="1088"/>
        <end position="1115"/>
    </location>
</feature>
<comment type="catalytic activity">
    <reaction evidence="13">
        <text>L-seryl-[pyruvate dehydrogenase E1 alpha subunit] + ATP = O-phospho-L-seryl-[pyruvate dehydrogenase E1 alpha subunit] + ADP + H(+)</text>
        <dbReference type="Rhea" id="RHEA:23052"/>
        <dbReference type="Rhea" id="RHEA-COMP:13689"/>
        <dbReference type="Rhea" id="RHEA-COMP:13690"/>
        <dbReference type="ChEBI" id="CHEBI:15378"/>
        <dbReference type="ChEBI" id="CHEBI:29999"/>
        <dbReference type="ChEBI" id="CHEBI:30616"/>
        <dbReference type="ChEBI" id="CHEBI:83421"/>
        <dbReference type="ChEBI" id="CHEBI:456216"/>
        <dbReference type="EC" id="2.7.11.2"/>
    </reaction>
</comment>
<keyword evidence="11 16" id="KW-0496">Mitochondrion</keyword>
<dbReference type="CDD" id="cd03751">
    <property type="entry name" value="proteasome_alpha_type_3"/>
    <property type="match status" value="1"/>
</dbReference>
<feature type="transmembrane region" description="Helical" evidence="18">
    <location>
        <begin position="957"/>
        <end position="982"/>
    </location>
</feature>
<dbReference type="Pfam" id="PF05022">
    <property type="entry name" value="SRP40_C"/>
    <property type="match status" value="1"/>
</dbReference>
<evidence type="ECO:0000313" key="22">
    <source>
        <dbReference type="Proteomes" id="UP000242875"/>
    </source>
</evidence>
<evidence type="ECO:0000256" key="14">
    <source>
        <dbReference type="PROSITE-ProRule" id="PRU00042"/>
    </source>
</evidence>
<dbReference type="GO" id="GO:0005759">
    <property type="term" value="C:mitochondrial matrix"/>
    <property type="evidence" value="ECO:0007669"/>
    <property type="project" value="UniProtKB-SubCell"/>
</dbReference>
<keyword evidence="7 16" id="KW-0547">Nucleotide-binding</keyword>
<keyword evidence="18" id="KW-1133">Transmembrane helix</keyword>
<dbReference type="PROSITE" id="PS50109">
    <property type="entry name" value="HIS_KIN"/>
    <property type="match status" value="1"/>
</dbReference>
<dbReference type="InterPro" id="IPR041661">
    <property type="entry name" value="ZN622/Rei1/Reh1_Znf-C2H2"/>
</dbReference>
<dbReference type="PROSITE" id="PS00028">
    <property type="entry name" value="ZINC_FINGER_C2H2_1"/>
    <property type="match status" value="1"/>
</dbReference>
<dbReference type="InterPro" id="IPR007718">
    <property type="entry name" value="Srp40_C"/>
</dbReference>
<evidence type="ECO:0000256" key="4">
    <source>
        <dbReference type="ARBA" id="ARBA00006155"/>
    </source>
</evidence>
<organism evidence="21 22">
    <name type="scientific">Bifiguratus adelaidae</name>
    <dbReference type="NCBI Taxonomy" id="1938954"/>
    <lineage>
        <taxon>Eukaryota</taxon>
        <taxon>Fungi</taxon>
        <taxon>Fungi incertae sedis</taxon>
        <taxon>Mucoromycota</taxon>
        <taxon>Mucoromycotina</taxon>
        <taxon>Endogonomycetes</taxon>
        <taxon>Endogonales</taxon>
        <taxon>Endogonales incertae sedis</taxon>
        <taxon>Bifiguratus</taxon>
    </lineage>
</organism>
<dbReference type="SUPFAM" id="SSF57667">
    <property type="entry name" value="beta-beta-alpha zinc fingers"/>
    <property type="match status" value="2"/>
</dbReference>
<evidence type="ECO:0000313" key="21">
    <source>
        <dbReference type="EMBL" id="OZJ02337.1"/>
    </source>
</evidence>
<dbReference type="FunFam" id="3.30.565.10:FF:000065">
    <property type="entry name" value="[Pyruvate dehydrogenase (Acetyl-transferring)] kinase mitochondrial"/>
    <property type="match status" value="1"/>
</dbReference>
<feature type="region of interest" description="Disordered" evidence="17">
    <location>
        <begin position="1"/>
        <end position="107"/>
    </location>
</feature>
<dbReference type="GO" id="GO:0019773">
    <property type="term" value="C:proteasome core complex, alpha-subunit complex"/>
    <property type="evidence" value="ECO:0007669"/>
    <property type="project" value="UniProtKB-UniRule"/>
</dbReference>
<evidence type="ECO:0000256" key="3">
    <source>
        <dbReference type="ARBA" id="ARBA00004496"/>
    </source>
</evidence>
<keyword evidence="14" id="KW-0863">Zinc-finger</keyword>
<feature type="compositionally biased region" description="Basic and acidic residues" evidence="17">
    <location>
        <begin position="18"/>
        <end position="29"/>
    </location>
</feature>
<evidence type="ECO:0000256" key="6">
    <source>
        <dbReference type="ARBA" id="ARBA00022679"/>
    </source>
</evidence>
<dbReference type="Proteomes" id="UP000242875">
    <property type="component" value="Unassembled WGS sequence"/>
</dbReference>
<keyword evidence="14" id="KW-0862">Zinc</keyword>
<dbReference type="Pfam" id="PF10584">
    <property type="entry name" value="Proteasome_A_N"/>
    <property type="match status" value="1"/>
</dbReference>
<reference evidence="21 22" key="1">
    <citation type="journal article" date="2017" name="Mycologia">
        <title>Bifiguratus adelaidae, gen. et sp. nov., a new member of Mucoromycotina in endophytic and soil-dwelling habitats.</title>
        <authorList>
            <person name="Torres-Cruz T.J."/>
            <person name="Billingsley Tobias T.L."/>
            <person name="Almatruk M."/>
            <person name="Hesse C."/>
            <person name="Kuske C.R."/>
            <person name="Desiro A."/>
            <person name="Benucci G.M."/>
            <person name="Bonito G."/>
            <person name="Stajich J.E."/>
            <person name="Dunlap C."/>
            <person name="Arnold A.E."/>
            <person name="Porras-Alfaro A."/>
        </authorList>
    </citation>
    <scope>NUCLEOTIDE SEQUENCE [LARGE SCALE GENOMIC DNA]</scope>
    <source>
        <strain evidence="21 22">AZ0501</strain>
    </source>
</reference>
<dbReference type="Pfam" id="PF10436">
    <property type="entry name" value="BCDHK_Adom3"/>
    <property type="match status" value="1"/>
</dbReference>
<dbReference type="InterPro" id="IPR018955">
    <property type="entry name" value="BCDHK/PDK_N"/>
</dbReference>
<comment type="similarity">
    <text evidence="4 16">Belongs to the PDK/BCKDK protein kinase family.</text>
</comment>
<evidence type="ECO:0000256" key="1">
    <source>
        <dbReference type="ARBA" id="ARBA00002000"/>
    </source>
</evidence>
<keyword evidence="22" id="KW-1185">Reference proteome</keyword>
<comment type="similarity">
    <text evidence="15">Belongs to the peptidase T1A family.</text>
</comment>
<dbReference type="SUPFAM" id="SSF56235">
    <property type="entry name" value="N-terminal nucleophile aminohydrolases (Ntn hydrolases)"/>
    <property type="match status" value="1"/>
</dbReference>
<dbReference type="Gene3D" id="1.20.140.20">
    <property type="entry name" value="Alpha-ketoacid/pyruvate dehydrogenase kinase, N-terminal domain"/>
    <property type="match status" value="1"/>
</dbReference>
<dbReference type="GO" id="GO:0008270">
    <property type="term" value="F:zinc ion binding"/>
    <property type="evidence" value="ECO:0007669"/>
    <property type="project" value="UniProtKB-KW"/>
</dbReference>
<dbReference type="Gene3D" id="3.30.160.60">
    <property type="entry name" value="Classic Zinc Finger"/>
    <property type="match status" value="1"/>
</dbReference>
<dbReference type="Pfam" id="PF12756">
    <property type="entry name" value="zf-C2H2_2"/>
    <property type="match status" value="2"/>
</dbReference>
<gene>
    <name evidence="21" type="ORF">BZG36_04592</name>
</gene>
<feature type="compositionally biased region" description="Basic and acidic residues" evidence="17">
    <location>
        <begin position="1513"/>
        <end position="1533"/>
    </location>
</feature>
<feature type="compositionally biased region" description="Polar residues" evidence="17">
    <location>
        <begin position="641"/>
        <end position="664"/>
    </location>
</feature>
<keyword evidence="6 16" id="KW-0808">Transferase</keyword>
<dbReference type="SMART" id="SM00948">
    <property type="entry name" value="Proteasome_A_N"/>
    <property type="match status" value="1"/>
</dbReference>
<dbReference type="EMBL" id="MVBO01000162">
    <property type="protein sequence ID" value="OZJ02337.1"/>
    <property type="molecule type" value="Genomic_DNA"/>
</dbReference>
<dbReference type="InterPro" id="IPR023332">
    <property type="entry name" value="Proteasome_alpha-type"/>
</dbReference>
<evidence type="ECO:0000256" key="2">
    <source>
        <dbReference type="ARBA" id="ARBA00004123"/>
    </source>
</evidence>
<dbReference type="SMART" id="SM00387">
    <property type="entry name" value="HATPase_c"/>
    <property type="match status" value="1"/>
</dbReference>
<keyword evidence="5" id="KW-0963">Cytoplasm</keyword>
<dbReference type="Pfam" id="PF00227">
    <property type="entry name" value="Proteasome"/>
    <property type="match status" value="1"/>
</dbReference>
<feature type="domain" description="C2H2-type" evidence="20">
    <location>
        <begin position="275"/>
        <end position="299"/>
    </location>
</feature>
<dbReference type="GO" id="GO:0006511">
    <property type="term" value="P:ubiquitin-dependent protein catabolic process"/>
    <property type="evidence" value="ECO:0007669"/>
    <property type="project" value="InterPro"/>
</dbReference>
<dbReference type="GO" id="GO:0010906">
    <property type="term" value="P:regulation of glucose metabolic process"/>
    <property type="evidence" value="ECO:0007669"/>
    <property type="project" value="TreeGrafter"/>
</dbReference>
<protein>
    <recommendedName>
        <fullName evidence="16">Protein-serine/threonine kinase</fullName>
        <ecNumber evidence="16">2.7.11.-</ecNumber>
    </recommendedName>
</protein>
<dbReference type="PROSITE" id="PS51475">
    <property type="entry name" value="PROTEASOME_ALPHA_2"/>
    <property type="match status" value="1"/>
</dbReference>
<evidence type="ECO:0000256" key="8">
    <source>
        <dbReference type="ARBA" id="ARBA00022777"/>
    </source>
</evidence>
<dbReference type="InterPro" id="IPR036890">
    <property type="entry name" value="HATPase_C_sf"/>
</dbReference>
<dbReference type="InterPro" id="IPR003594">
    <property type="entry name" value="HATPase_dom"/>
</dbReference>
<dbReference type="Gene3D" id="3.60.20.10">
    <property type="entry name" value="Glutamine Phosphoribosylpyrophosphate, subunit 1, domain 1"/>
    <property type="match status" value="1"/>
</dbReference>
<dbReference type="InterPro" id="IPR029055">
    <property type="entry name" value="Ntn_hydrolases_N"/>
</dbReference>
<name>A0A261XVE8_9FUNG</name>
<keyword evidence="9 16" id="KW-0067">ATP-binding</keyword>
<dbReference type="OrthoDB" id="241648at2759"/>
<feature type="compositionally biased region" description="Acidic residues" evidence="17">
    <location>
        <begin position="90"/>
        <end position="106"/>
    </location>
</feature>
<evidence type="ECO:0000256" key="11">
    <source>
        <dbReference type="ARBA" id="ARBA00023128"/>
    </source>
</evidence>
<evidence type="ECO:0000256" key="9">
    <source>
        <dbReference type="ARBA" id="ARBA00022840"/>
    </source>
</evidence>
<evidence type="ECO:0000256" key="10">
    <source>
        <dbReference type="ARBA" id="ARBA00022942"/>
    </source>
</evidence>
<evidence type="ECO:0000259" key="20">
    <source>
        <dbReference type="PROSITE" id="PS50157"/>
    </source>
</evidence>
<evidence type="ECO:0000256" key="13">
    <source>
        <dbReference type="ARBA" id="ARBA00048201"/>
    </source>
</evidence>
<evidence type="ECO:0000256" key="17">
    <source>
        <dbReference type="SAM" id="MobiDB-lite"/>
    </source>
</evidence>
<dbReference type="Pfam" id="PF02518">
    <property type="entry name" value="HATPase_c"/>
    <property type="match status" value="1"/>
</dbReference>
<keyword evidence="12" id="KW-0539">Nucleus</keyword>
<keyword evidence="18" id="KW-0472">Membrane</keyword>
<dbReference type="PROSITE" id="PS50157">
    <property type="entry name" value="ZINC_FINGER_C2H2_2"/>
    <property type="match status" value="1"/>
</dbReference>
<feature type="region of interest" description="Disordered" evidence="17">
    <location>
        <begin position="637"/>
        <end position="664"/>
    </location>
</feature>
<dbReference type="SUPFAM" id="SSF55874">
    <property type="entry name" value="ATPase domain of HSP90 chaperone/DNA topoisomerase II/histidine kinase"/>
    <property type="match status" value="1"/>
</dbReference>
<dbReference type="EC" id="2.7.11.-" evidence="16"/>
<keyword evidence="8 16" id="KW-0418">Kinase</keyword>
<dbReference type="FunFam" id="3.60.20.10:FF:000007">
    <property type="entry name" value="Proteasome subunit alpha type"/>
    <property type="match status" value="1"/>
</dbReference>
<dbReference type="GO" id="GO:0005730">
    <property type="term" value="C:nucleolus"/>
    <property type="evidence" value="ECO:0007669"/>
    <property type="project" value="UniProtKB-ARBA"/>
</dbReference>
<keyword evidence="14" id="KW-0479">Metal-binding</keyword>
<dbReference type="InterPro" id="IPR000426">
    <property type="entry name" value="Proteasome_asu_N"/>
</dbReference>
<comment type="function">
    <text evidence="1">The proteasome is a multicatalytic proteinase complex which is characterized by its ability to cleave peptides with Arg, Phe, Tyr, Leu, and Glu adjacent to the leaving group at neutral or slightly basic pH. The proteasome has an ATP-dependent proteolytic activity.</text>
</comment>
<dbReference type="InterPro" id="IPR039028">
    <property type="entry name" value="BCKD/PDK"/>
</dbReference>
<feature type="region of interest" description="Disordered" evidence="17">
    <location>
        <begin position="1510"/>
        <end position="1642"/>
    </location>
</feature>
<dbReference type="Gene3D" id="3.30.565.10">
    <property type="entry name" value="Histidine kinase-like ATPase, C-terminal domain"/>
    <property type="match status" value="1"/>
</dbReference>
<evidence type="ECO:0000256" key="18">
    <source>
        <dbReference type="SAM" id="Phobius"/>
    </source>
</evidence>
<proteinExistence type="inferred from homology"/>
<dbReference type="InterPro" id="IPR013087">
    <property type="entry name" value="Znf_C2H2_type"/>
</dbReference>
<sequence>MSASGWQTVGRLAKGKKEKPGDKAEEQHARGSSAWRGSTAKQTGRGGFGGSSRHAAKDGKSTTHPRRPSHPAKQAHPGNKFSERVHTSDDNDSEASESSDEEEEETLPPYHTTCFVPCPFQSCSAENIYTDTTSLVTHLESEHHLKFKDIHHMYMTLDAYLHRWAKIEEHQSINDLVPAMEGLTVIDPDVVPLDKEIRETLQKQKLNEILKCQEHERQHEGQQARKCLFCKIVLDDRTQLFRHMFGEHNFNIGLPDNLVNVNEFLDILEGKLTNLKCLYCEKTFTTPAVLRKHMRKKKHFKIAAKNRTYDRFYVINYLEPGKNWETLENDRYESDDDGKEDLWADWDEEESEPTMCLFDEIVLPSPEATLKHLEDEHGFNLNDIKKRLGLDFYKTIIFINYIRYSTSLNRCYACGATFEEIEELTQHMQQKGCFTAVPSLDADFWRDAKFLLPTYENDPLLTTLDDEEDDEVDDPSAIEERKKKALAEVVQRQAAQHRDAHLIELHATLTMFRLTPKLYEKIKYFAEFPQTGVSLHQMVMFGQTPTQGTLFKASQFLHACTLPSLQPLLTFNVTEELPVRLAHRVKELEELPHNLNNMPSVIKVKEWYAQSFQDLVELPPPEISSKVREQLKAAAHRKNGATVQLPSNTPNLANTRNYKNGSSKHTSVPLSHRYYSAIDEFDWPPEIIKYNVTLVKTIEAIKHRHDPVVTTMGILEFKEHRSSNVVDTDIQAFLDRFYMSRIGIRMLIGQHVALNRGPPRADYVGIICTRTNLEEIAREAIDNARFICEDAYGLFKAPEVQLYCDKSIEFMYVPSHLSHMLFELLKNSLRAVVEVYGDSAEDYPPIKLIVAEGKEDITIKISDEGGGIPRSGIPLVWTYMYTTAEAQKLDPDFSASDFKAPMAGFGYGLPISRLYARYFGGDLKLISMEGYGTDVYLHLNRLSNSDEPLIYKFLRTLVYLLCVAVTLYGLSNLLIAVPVLLLRGLFSVIAQTSPWDDTQAQKSLRVFLKGVQSLISHVPLAGLMCMRYVYPKPLDDLFVNSLQFADTQRQHASNELSYAARLQRTRYKVDAWANFQGFLRRTYKRVRLGLAVLALSKLPYVGSYVIPLASSYAVYKSLGPYLAVAIGAFSLVVPETYISQLMAALLGMRALTRELLDPYFVRMGMSSKQKAQWFRAREDTLFGFSAALYFFVRIPVVGVFCYAVAQAAAAHLLIAISEPPLPDGKGSMPEYAVQNVRIVSNMSSIGTGYDLSVSTYSPDGRVFQVEYAGKAVDNSGTAIGLRVKDGVVLAVEKLVQSKLLVPGSNRRIQAVDLHCGIASAGLLADSRHITNRARDEAQSWRDIYRTPIPAKSLAERMGQYVSAYTLYSSVRPFGSSTILGLMDIDGPKLYMIEPSGVYWGYHGCAIGKGKQVAKTEIEKLKLSEMTAKQAVVEAARIIHAAHDDSKDKDFELEISWISEDTKGRHQFVPKEIVEEAERLAKESLNDEMDVPAKHLDCTLEGVYAEYRNNHPAPVKEDEKPVKLSKQQKRELAKQAKKAKAEKKTAKSAKGKSEVNGAEDEPAPAPVNGKRKAKDEDSSSSESSSESESDKENELPAAKNTPVTTIQGNTVTTVVESIPASSTEKESSSDDNVVVEESTTVETKKVKEKKVKKANEPFKRVRPEEVTFHDYRLRDNTYAAKGGADENSYGYKANQDLIITRGKGFRAEKNKKKRGSYRGGQITFESHSIKFE</sequence>
<accession>A0A261XVE8</accession>
<dbReference type="PROSITE" id="PS00388">
    <property type="entry name" value="PROTEASOME_ALPHA_1"/>
    <property type="match status" value="1"/>
</dbReference>
<evidence type="ECO:0000256" key="7">
    <source>
        <dbReference type="ARBA" id="ARBA00022741"/>
    </source>
</evidence>
<keyword evidence="10 15" id="KW-0647">Proteasome</keyword>
<dbReference type="CDD" id="cd16929">
    <property type="entry name" value="HATPase_PDK-like"/>
    <property type="match status" value="1"/>
</dbReference>
<feature type="transmembrane region" description="Helical" evidence="18">
    <location>
        <begin position="1181"/>
        <end position="1205"/>
    </location>
</feature>
<dbReference type="SMART" id="SM00355">
    <property type="entry name" value="ZnF_C2H2"/>
    <property type="match status" value="4"/>
</dbReference>
<dbReference type="InterPro" id="IPR036784">
    <property type="entry name" value="AK/P_DHK_N_sf"/>
</dbReference>
<dbReference type="GO" id="GO:0004740">
    <property type="term" value="F:pyruvate dehydrogenase (acetyl-transferring) kinase activity"/>
    <property type="evidence" value="ECO:0007669"/>
    <property type="project" value="UniProtKB-EC"/>
</dbReference>
<dbReference type="SUPFAM" id="SSF69012">
    <property type="entry name" value="alpha-ketoacid dehydrogenase kinase, N-terminal domain"/>
    <property type="match status" value="1"/>
</dbReference>
<keyword evidence="18" id="KW-0812">Transmembrane</keyword>
<evidence type="ECO:0000256" key="15">
    <source>
        <dbReference type="PROSITE-ProRule" id="PRU00808"/>
    </source>
</evidence>
<dbReference type="InterPro" id="IPR036236">
    <property type="entry name" value="Znf_C2H2_sf"/>
</dbReference>
<dbReference type="GO" id="GO:0005524">
    <property type="term" value="F:ATP binding"/>
    <property type="evidence" value="ECO:0007669"/>
    <property type="project" value="UniProtKB-UniRule"/>
</dbReference>
<feature type="compositionally biased region" description="Low complexity" evidence="17">
    <location>
        <begin position="1629"/>
        <end position="1640"/>
    </location>
</feature>
<feature type="compositionally biased region" description="Polar residues" evidence="17">
    <location>
        <begin position="1600"/>
        <end position="1621"/>
    </location>
</feature>
<dbReference type="InterPro" id="IPR001353">
    <property type="entry name" value="Proteasome_sua/b"/>
</dbReference>
<comment type="caution">
    <text evidence="21">The sequence shown here is derived from an EMBL/GenBank/DDBJ whole genome shotgun (WGS) entry which is preliminary data.</text>
</comment>
<dbReference type="PANTHER" id="PTHR11947:SF3">
    <property type="entry name" value="[PYRUVATE DEHYDROGENASE (ACETYL-TRANSFERRING)] KINASE, MITOCHONDRIAL"/>
    <property type="match status" value="1"/>
</dbReference>
<evidence type="ECO:0000256" key="16">
    <source>
        <dbReference type="RuleBase" id="RU366032"/>
    </source>
</evidence>
<evidence type="ECO:0000256" key="12">
    <source>
        <dbReference type="ARBA" id="ARBA00023242"/>
    </source>
</evidence>
<dbReference type="InterPro" id="IPR005467">
    <property type="entry name" value="His_kinase_dom"/>
</dbReference>